<comment type="subunit">
    <text evidence="3 9">Homodimer.</text>
</comment>
<feature type="transmembrane region" description="Helical" evidence="9">
    <location>
        <begin position="57"/>
        <end position="75"/>
    </location>
</feature>
<feature type="transmembrane region" description="Helical" evidence="9">
    <location>
        <begin position="81"/>
        <end position="100"/>
    </location>
</feature>
<dbReference type="EnsemblPlants" id="Solyc01g111190.3.1">
    <property type="protein sequence ID" value="Solyc01g111190.3.1"/>
    <property type="gene ID" value="Solyc01g111190.3"/>
</dbReference>
<dbReference type="SUPFAM" id="SSF103481">
    <property type="entry name" value="Multidrug resistance efflux transporter EmrE"/>
    <property type="match status" value="1"/>
</dbReference>
<dbReference type="InterPro" id="IPR037185">
    <property type="entry name" value="EmrE-like"/>
</dbReference>
<dbReference type="GO" id="GO:0005886">
    <property type="term" value="C:plasma membrane"/>
    <property type="evidence" value="ECO:0007669"/>
    <property type="project" value="UniProtKB-SubCell"/>
</dbReference>
<keyword evidence="9" id="KW-0406">Ion transport</keyword>
<evidence type="ECO:0000256" key="8">
    <source>
        <dbReference type="ARBA" id="ARBA00025284"/>
    </source>
</evidence>
<evidence type="ECO:0000313" key="11">
    <source>
        <dbReference type="Proteomes" id="UP000004994"/>
    </source>
</evidence>
<proteinExistence type="inferred from homology"/>
<keyword evidence="9" id="KW-0460">Magnesium</keyword>
<name>A0A3Q7FEQ3_SOLLC</name>
<evidence type="ECO:0000256" key="1">
    <source>
        <dbReference type="ARBA" id="ARBA00004141"/>
    </source>
</evidence>
<feature type="transmembrane region" description="Helical" evidence="9">
    <location>
        <begin position="27"/>
        <end position="50"/>
    </location>
</feature>
<dbReference type="GO" id="GO:0015095">
    <property type="term" value="F:magnesium ion transmembrane transporter activity"/>
    <property type="evidence" value="ECO:0007669"/>
    <property type="project" value="UniProtKB-UniRule"/>
</dbReference>
<comment type="similarity">
    <text evidence="2 9">Belongs to the NIPA (TC 2.A.7) family.</text>
</comment>
<dbReference type="PANTHER" id="PTHR12570:SF11">
    <property type="entry name" value="MAGNESIUM TRANSPORTER NIPA6-RELATED"/>
    <property type="match status" value="1"/>
</dbReference>
<evidence type="ECO:0000256" key="6">
    <source>
        <dbReference type="ARBA" id="ARBA00022989"/>
    </source>
</evidence>
<keyword evidence="4 9" id="KW-0812">Transmembrane</keyword>
<dbReference type="AlphaFoldDB" id="A0A3Q7FEQ3"/>
<comment type="caution">
    <text evidence="9">Lacks conserved residue(s) required for the propagation of feature annotation.</text>
</comment>
<comment type="subcellular location">
    <subcellularLocation>
        <location evidence="9">Cell membrane</location>
        <topology evidence="9">Multi-pass membrane protein</topology>
    </subcellularLocation>
    <subcellularLocation>
        <location evidence="9">Early endosome</location>
    </subcellularLocation>
    <subcellularLocation>
        <location evidence="1">Membrane</location>
        <topology evidence="1">Multi-pass membrane protein</topology>
    </subcellularLocation>
</comment>
<dbReference type="PANTHER" id="PTHR12570">
    <property type="match status" value="1"/>
</dbReference>
<sequence>MVSSLFIGTSFTLKKKSLMRAAVGTRAAILVTQLGALSIIVSAVLTHFILRERLQQLGVVGCILCIVGSVALDTFNAAIVSPIYSVMFTTLTIIASTIMFKDWTGQDVVVSYLISVDLSQFFRE</sequence>
<dbReference type="Gramene" id="Solyc01g111190.3.1">
    <property type="protein sequence ID" value="Solyc01g111190.3.1"/>
    <property type="gene ID" value="Solyc01g111190.3"/>
</dbReference>
<keyword evidence="6 9" id="KW-1133">Transmembrane helix</keyword>
<comment type="function">
    <text evidence="8 9">Acts as a Mg(2+) transporter. Can also transport other divalent cations such as Fe(2+), Sr(2+), Ba(2+), Mn(2+) and Co(2+) but to a much less extent than Mg(2+).</text>
</comment>
<keyword evidence="9" id="KW-0813">Transport</keyword>
<evidence type="ECO:0000256" key="4">
    <source>
        <dbReference type="ARBA" id="ARBA00022692"/>
    </source>
</evidence>
<evidence type="ECO:0000256" key="3">
    <source>
        <dbReference type="ARBA" id="ARBA00011738"/>
    </source>
</evidence>
<dbReference type="InterPro" id="IPR008521">
    <property type="entry name" value="Mg_trans_NIPA"/>
</dbReference>
<keyword evidence="11" id="KW-1185">Reference proteome</keyword>
<evidence type="ECO:0000313" key="10">
    <source>
        <dbReference type="EnsemblPlants" id="Solyc01g111190.3.1"/>
    </source>
</evidence>
<accession>A0A3Q7FEQ3</accession>
<organism evidence="10">
    <name type="scientific">Solanum lycopersicum</name>
    <name type="common">Tomato</name>
    <name type="synonym">Lycopersicon esculentum</name>
    <dbReference type="NCBI Taxonomy" id="4081"/>
    <lineage>
        <taxon>Eukaryota</taxon>
        <taxon>Viridiplantae</taxon>
        <taxon>Streptophyta</taxon>
        <taxon>Embryophyta</taxon>
        <taxon>Tracheophyta</taxon>
        <taxon>Spermatophyta</taxon>
        <taxon>Magnoliopsida</taxon>
        <taxon>eudicotyledons</taxon>
        <taxon>Gunneridae</taxon>
        <taxon>Pentapetalae</taxon>
        <taxon>asterids</taxon>
        <taxon>lamiids</taxon>
        <taxon>Solanales</taxon>
        <taxon>Solanaceae</taxon>
        <taxon>Solanoideae</taxon>
        <taxon>Solaneae</taxon>
        <taxon>Solanum</taxon>
        <taxon>Solanum subgen. Lycopersicon</taxon>
    </lineage>
</organism>
<dbReference type="Pfam" id="PF05653">
    <property type="entry name" value="Mg_trans_NIPA"/>
    <property type="match status" value="1"/>
</dbReference>
<reference evidence="10" key="1">
    <citation type="journal article" date="2012" name="Nature">
        <title>The tomato genome sequence provides insights into fleshy fruit evolution.</title>
        <authorList>
            <consortium name="Tomato Genome Consortium"/>
        </authorList>
    </citation>
    <scope>NUCLEOTIDE SEQUENCE [LARGE SCALE GENOMIC DNA]</scope>
    <source>
        <strain evidence="10">cv. Heinz 1706</strain>
    </source>
</reference>
<evidence type="ECO:0000256" key="5">
    <source>
        <dbReference type="ARBA" id="ARBA00022753"/>
    </source>
</evidence>
<dbReference type="GO" id="GO:0005769">
    <property type="term" value="C:early endosome"/>
    <property type="evidence" value="ECO:0007669"/>
    <property type="project" value="UniProtKB-SubCell"/>
</dbReference>
<reference evidence="10" key="2">
    <citation type="submission" date="2019-01" db="UniProtKB">
        <authorList>
            <consortium name="EnsemblPlants"/>
        </authorList>
    </citation>
    <scope>IDENTIFICATION</scope>
    <source>
        <strain evidence="10">cv. Heinz 1706</strain>
    </source>
</reference>
<evidence type="ECO:0000256" key="7">
    <source>
        <dbReference type="ARBA" id="ARBA00023136"/>
    </source>
</evidence>
<protein>
    <recommendedName>
        <fullName evidence="9">Probable magnesium transporter</fullName>
    </recommendedName>
</protein>
<dbReference type="InParanoid" id="A0A3Q7FEQ3"/>
<evidence type="ECO:0000256" key="2">
    <source>
        <dbReference type="ARBA" id="ARBA00007001"/>
    </source>
</evidence>
<evidence type="ECO:0000256" key="9">
    <source>
        <dbReference type="RuleBase" id="RU363078"/>
    </source>
</evidence>
<dbReference type="Proteomes" id="UP000004994">
    <property type="component" value="Chromosome 1"/>
</dbReference>
<keyword evidence="5 9" id="KW-0967">Endosome</keyword>
<keyword evidence="9" id="KW-1003">Cell membrane</keyword>
<keyword evidence="7 9" id="KW-0472">Membrane</keyword>